<dbReference type="KEGG" id="crf:FRC0190_00069"/>
<protein>
    <recommendedName>
        <fullName evidence="3">Replicase RepA</fullName>
    </recommendedName>
</protein>
<dbReference type="InterPro" id="IPR004322">
    <property type="entry name" value="Plasmid_replicase_bac"/>
</dbReference>
<dbReference type="EMBL" id="LR738855">
    <property type="protein sequence ID" value="VZH84022.1"/>
    <property type="molecule type" value="Genomic_DNA"/>
</dbReference>
<reference evidence="1 2" key="1">
    <citation type="submission" date="2019-11" db="EMBL/GenBank/DDBJ databases">
        <authorList>
            <person name="Brisse S."/>
        </authorList>
    </citation>
    <scope>NUCLEOTIDE SEQUENCE [LARGE SCALE GENOMIC DNA]</scope>
    <source>
        <strain evidence="1">FRC0190</strain>
    </source>
</reference>
<dbReference type="Proteomes" id="UP000423525">
    <property type="component" value="Chromosome"/>
</dbReference>
<accession>A0A6I8M839</accession>
<dbReference type="Pfam" id="PF03090">
    <property type="entry name" value="Replicase"/>
    <property type="match status" value="1"/>
</dbReference>
<dbReference type="AlphaFoldDB" id="A0A6I8M839"/>
<gene>
    <name evidence="1" type="ORF">FRC0190_00069</name>
</gene>
<sequence length="270" mass="30102">MSLANLRQIDTAEACVISHVSNLGVCGGLYDTPASATDRDFLREHLGSEVLHASKTRRFSHAYYTVTNEETGEQVTKPRMYRVTSAAFTTCQYVMLTKVKRAAVIVVDIDQPGTEGGHPSNLAVDVRTKLAALVSKGIGPAWVGINPQSGKAQALWLIDPVYADASGKSRNMGLLASTTRALGEMLDHDPHFSHRFSRNPFYEGNDPTAYKWYRQHNHVMRLGDLIKEVRAMSGQLQYEKTRQQFTSGRELITAVKTRREEAQAFKFSPR</sequence>
<evidence type="ECO:0000313" key="1">
    <source>
        <dbReference type="EMBL" id="VZH84022.1"/>
    </source>
</evidence>
<name>A0A6I8M839_9CORY</name>
<evidence type="ECO:0008006" key="3">
    <source>
        <dbReference type="Google" id="ProtNLM"/>
    </source>
</evidence>
<proteinExistence type="predicted"/>
<evidence type="ECO:0000313" key="2">
    <source>
        <dbReference type="Proteomes" id="UP000423525"/>
    </source>
</evidence>
<organism evidence="1 2">
    <name type="scientific">Corynebacterium rouxii</name>
    <dbReference type="NCBI Taxonomy" id="2719119"/>
    <lineage>
        <taxon>Bacteria</taxon>
        <taxon>Bacillati</taxon>
        <taxon>Actinomycetota</taxon>
        <taxon>Actinomycetes</taxon>
        <taxon>Mycobacteriales</taxon>
        <taxon>Corynebacteriaceae</taxon>
        <taxon>Corynebacterium</taxon>
    </lineage>
</organism>
<dbReference type="RefSeq" id="WP_155871141.1">
    <property type="nucleotide sequence ID" value="NZ_CP168248.1"/>
</dbReference>